<feature type="domain" description="Ig-like" evidence="10">
    <location>
        <begin position="362"/>
        <end position="460"/>
    </location>
</feature>
<dbReference type="GO" id="GO:0031430">
    <property type="term" value="C:M band"/>
    <property type="evidence" value="ECO:0007669"/>
    <property type="project" value="TreeGrafter"/>
</dbReference>
<dbReference type="SMART" id="SM00060">
    <property type="entry name" value="FN3"/>
    <property type="match status" value="5"/>
</dbReference>
<dbReference type="PANTHER" id="PTHR13817:SF16">
    <property type="entry name" value="MYOMESIN-1"/>
    <property type="match status" value="1"/>
</dbReference>
<keyword evidence="2" id="KW-0787">Thick filament</keyword>
<evidence type="ECO:0000256" key="7">
    <source>
        <dbReference type="ARBA" id="ARBA00023319"/>
    </source>
</evidence>
<dbReference type="InterPro" id="IPR013783">
    <property type="entry name" value="Ig-like_fold"/>
</dbReference>
<dbReference type="Ensembl" id="ENSZALT00000028612.1">
    <property type="protein sequence ID" value="ENSZALP00000021963.1"/>
    <property type="gene ID" value="ENSZALG00000017131.1"/>
</dbReference>
<keyword evidence="6" id="KW-0514">Muscle protein</keyword>
<dbReference type="FunFam" id="2.60.40.10:FF:000124">
    <property type="entry name" value="Myomesin 1"/>
    <property type="match status" value="1"/>
</dbReference>
<dbReference type="GO" id="GO:0042802">
    <property type="term" value="F:identical protein binding"/>
    <property type="evidence" value="ECO:0007669"/>
    <property type="project" value="UniProtKB-ARBA"/>
</dbReference>
<dbReference type="PROSITE" id="PS50835">
    <property type="entry name" value="IG_LIKE"/>
    <property type="match status" value="5"/>
</dbReference>
<dbReference type="PANTHER" id="PTHR13817">
    <property type="entry name" value="TITIN"/>
    <property type="match status" value="1"/>
</dbReference>
<dbReference type="GO" id="GO:0045214">
    <property type="term" value="P:sarcomere organization"/>
    <property type="evidence" value="ECO:0007669"/>
    <property type="project" value="TreeGrafter"/>
</dbReference>
<dbReference type="Pfam" id="PF07679">
    <property type="entry name" value="I-set"/>
    <property type="match status" value="5"/>
</dbReference>
<keyword evidence="7" id="KW-0393">Immunoglobulin domain</keyword>
<dbReference type="Proteomes" id="UP000694413">
    <property type="component" value="Unassembled WGS sequence"/>
</dbReference>
<feature type="domain" description="Fibronectin type-III" evidence="11">
    <location>
        <begin position="707"/>
        <end position="800"/>
    </location>
</feature>
<evidence type="ECO:0000256" key="5">
    <source>
        <dbReference type="ARBA" id="ARBA00022737"/>
    </source>
</evidence>
<dbReference type="SMART" id="SM00408">
    <property type="entry name" value="IGc2"/>
    <property type="match status" value="5"/>
</dbReference>
<gene>
    <name evidence="12" type="primary">MYOM1</name>
</gene>
<evidence type="ECO:0000259" key="10">
    <source>
        <dbReference type="PROSITE" id="PS50835"/>
    </source>
</evidence>
<evidence type="ECO:0000313" key="12">
    <source>
        <dbReference type="Ensembl" id="ENSZALP00000021963.1"/>
    </source>
</evidence>
<dbReference type="GO" id="GO:0019900">
    <property type="term" value="F:kinase binding"/>
    <property type="evidence" value="ECO:0007669"/>
    <property type="project" value="TreeGrafter"/>
</dbReference>
<evidence type="ECO:0000256" key="4">
    <source>
        <dbReference type="ARBA" id="ARBA00022553"/>
    </source>
</evidence>
<feature type="domain" description="Ig-like" evidence="10">
    <location>
        <begin position="1118"/>
        <end position="1204"/>
    </location>
</feature>
<dbReference type="FunFam" id="2.60.40.10:FF:000233">
    <property type="entry name" value="Myomesin 1"/>
    <property type="match status" value="1"/>
</dbReference>
<dbReference type="InterPro" id="IPR003599">
    <property type="entry name" value="Ig_sub"/>
</dbReference>
<dbReference type="GO" id="GO:0032982">
    <property type="term" value="C:myosin filament"/>
    <property type="evidence" value="ECO:0007669"/>
    <property type="project" value="UniProtKB-KW"/>
</dbReference>
<dbReference type="CDD" id="cd00096">
    <property type="entry name" value="Ig"/>
    <property type="match status" value="2"/>
</dbReference>
<keyword evidence="13" id="KW-1185">Reference proteome</keyword>
<protein>
    <recommendedName>
        <fullName evidence="8">Myomesin-1</fullName>
    </recommendedName>
    <alternativeName>
        <fullName evidence="9">Myomesin family member 1</fullName>
    </alternativeName>
</protein>
<feature type="domain" description="Fibronectin type-III" evidence="11">
    <location>
        <begin position="1020"/>
        <end position="1119"/>
    </location>
</feature>
<dbReference type="InterPro" id="IPR007110">
    <property type="entry name" value="Ig-like_dom"/>
</dbReference>
<dbReference type="FunFam" id="2.60.40.10:FF:000134">
    <property type="entry name" value="Myomesin 1"/>
    <property type="match status" value="1"/>
</dbReference>
<evidence type="ECO:0000256" key="3">
    <source>
        <dbReference type="ARBA" id="ARBA00022490"/>
    </source>
</evidence>
<evidence type="ECO:0000256" key="1">
    <source>
        <dbReference type="ARBA" id="ARBA00004496"/>
    </source>
</evidence>
<keyword evidence="5" id="KW-0677">Repeat</keyword>
<evidence type="ECO:0000256" key="8">
    <source>
        <dbReference type="ARBA" id="ARBA00071829"/>
    </source>
</evidence>
<dbReference type="FunFam" id="2.60.40.10:FF:000179">
    <property type="entry name" value="Myomesin 2"/>
    <property type="match status" value="1"/>
</dbReference>
<dbReference type="FunFam" id="2.60.40.10:FF:000029">
    <property type="entry name" value="Myomesin 1"/>
    <property type="match status" value="1"/>
</dbReference>
<dbReference type="CDD" id="cd20951">
    <property type="entry name" value="IgI_titin_I1-like"/>
    <property type="match status" value="1"/>
</dbReference>
<dbReference type="Gene3D" id="2.60.40.10">
    <property type="entry name" value="Immunoglobulins"/>
    <property type="match status" value="12"/>
</dbReference>
<reference evidence="12" key="2">
    <citation type="submission" date="2025-09" db="UniProtKB">
        <authorList>
            <consortium name="Ensembl"/>
        </authorList>
    </citation>
    <scope>IDENTIFICATION</scope>
</reference>
<dbReference type="InterPro" id="IPR036116">
    <property type="entry name" value="FN3_sf"/>
</dbReference>
<dbReference type="SMART" id="SM00409">
    <property type="entry name" value="IG"/>
    <property type="match status" value="6"/>
</dbReference>
<dbReference type="Pfam" id="PF00041">
    <property type="entry name" value="fn3"/>
    <property type="match status" value="5"/>
</dbReference>
<dbReference type="InterPro" id="IPR003598">
    <property type="entry name" value="Ig_sub2"/>
</dbReference>
<keyword evidence="3" id="KW-0963">Cytoplasm</keyword>
<dbReference type="FunFam" id="2.60.40.10:FF:000197">
    <property type="entry name" value="Myomesin 1"/>
    <property type="match status" value="1"/>
</dbReference>
<dbReference type="InterPro" id="IPR003961">
    <property type="entry name" value="FN3_dom"/>
</dbReference>
<evidence type="ECO:0000256" key="9">
    <source>
        <dbReference type="ARBA" id="ARBA00082259"/>
    </source>
</evidence>
<dbReference type="PRINTS" id="PR00014">
    <property type="entry name" value="FNTYPEIII"/>
</dbReference>
<feature type="domain" description="Fibronectin type-III" evidence="11">
    <location>
        <begin position="606"/>
        <end position="700"/>
    </location>
</feature>
<feature type="domain" description="Ig-like" evidence="10">
    <location>
        <begin position="244"/>
        <end position="335"/>
    </location>
</feature>
<feature type="domain" description="Fibronectin type-III" evidence="11">
    <location>
        <begin position="478"/>
        <end position="573"/>
    </location>
</feature>
<organism evidence="12 13">
    <name type="scientific">Zonotrichia albicollis</name>
    <name type="common">White-throated sparrow</name>
    <name type="synonym">Fringilla albicollis</name>
    <dbReference type="NCBI Taxonomy" id="44394"/>
    <lineage>
        <taxon>Eukaryota</taxon>
        <taxon>Metazoa</taxon>
        <taxon>Chordata</taxon>
        <taxon>Craniata</taxon>
        <taxon>Vertebrata</taxon>
        <taxon>Euteleostomi</taxon>
        <taxon>Archelosauria</taxon>
        <taxon>Archosauria</taxon>
        <taxon>Dinosauria</taxon>
        <taxon>Saurischia</taxon>
        <taxon>Theropoda</taxon>
        <taxon>Coelurosauria</taxon>
        <taxon>Aves</taxon>
        <taxon>Neognathae</taxon>
        <taxon>Neoaves</taxon>
        <taxon>Telluraves</taxon>
        <taxon>Australaves</taxon>
        <taxon>Passeriformes</taxon>
        <taxon>Passerellidae</taxon>
        <taxon>Zonotrichia</taxon>
    </lineage>
</organism>
<sequence length="1638" mass="182096">MSLPFYQRHHEHYDRAYRHKALSSTVSQYQKETKSKSAVYAQGSAAYARGSAAYRHSSAAGFSLDSSAAYSHGSSSLSTSSAAYSHASESINKLAAAYRLGSEAYSFGLKNSNLMIEDQSYKMSPKAKRAKQSLISEDKENEALDYSVPIFTGRQVNISGITDTEEERIKESAAYVAKRNLFATGEGVSVSKVAKTTSEEEHHEKKSRKVAIRESAERVAMKKTLEETQAFHRKLNQDKLLHAPEFIIEPRSHTIWEKENVRFNCSVAGWPEPRVTWYKNNVPIDVQAHPGKYIIQSRYGLHSLEITECEFDDTAQYHASAMNVKGEVSVYASLVVKRYKGEIDASLLHGRNLSLSPFAVTPHGYASRFEISFVDKFDVAFGREGETMSLGCTVVINPDIKRFKPDIEWYRNGVLITPSKWVQMQWSGERASLTLTHANKEDEGLYTLRVAMGEYYEEYSGYVFVRDADAEIPGAPGAPLDVQCLDANKDYVIVSWKQPAVDGGNPILGYFIDRCEVGTSHWTQCNENPVKFARFPVTGLIEGRSYIFRVRAVNKAGVSLPSRVSEPVAALDPADRARLRSHPSAPWTGQIIVTEEEPAEGVVPGPPTDLQVIEATKNYVVLSWKPPGQRGHEGIMYFVEKCVAGTEDWQRVNTEIPVKSPRFAVFDLSEGKSYCFRVRCCNSAGIGEPSEATEATVVDDKLDIPKAPGRIMPTRNTDTSVVVTWTEPPDAKELVGYYIESSVEGSGRWEPCNNNPVKGTRFVCHGLSTGEKYIFRVRAVNAAGLSEFSQESEPIEVKAAIGGGLLHGVCPELSGKAAGLTDHTTSWEGMHEASQPIFDTDALLKCNAKFNRETLPSSCGKLGSTGDSNTRGVVEDAVTSAPQKVAAKQASKSRPGDLLTVEKVTKKKDTAAPSPPYDIVVLESVRDSMVLGWKQPEAIGGTEITGYYVNYREVVDGVPGKWKEANIKAVADRAYRIENLKENMVYQFQVAAANLAGVGAPSKPSKSFKCEEWTIAVPGPPHDVKCTEVRKDSLVLLWKEPVYSGRTPVVGYYVDMKETEAKEERWRSVNEKPLQKKYLKIGGLTQGVSYVFRVRAANQAGVGKPSDVTDAVIAETRPGTKEVVVDVDDNGVISLNFECDQMSPDSKFIWSKNYEPIEDDSRLNIDTKGGKSKLSFKNLGEDDLGIYSCIVTDTDGVSSSYTIDEEEMKRLLALSHERQFPTVPLISELAVEILEKGEVRFWLQAEKLSGNAKANFVFNDKEIFNGEKYKMKVDKNTGLVEMIMDKLEEKDEGTYTFQLQDGKATNQSSLVLIGDGRLICIMQGVGPHFVDKLGWEVTDECNVMLKCKVANIKKETHIVWYKDDREIMVDEEHDFKDGVCTLLISEFSKKDAGTYEVILKDDRGKDSSELKLKDTAFADLMNEVCRRIALSATDLKIQSTAEGIRLYSYVTYYVEDLRVGWVHNDTQIKFTDRMRTGVTGEQIWLQINEPTPQDKGRYIMELFDGSTTHTKTVDLSGQGRPFPLLTSSLYRARVLGGLPDVVTIQEGKALNLSCTVWGDPTPEVSWLKNEKSFVSDANCILRFESGKNVSFSISTVSTQDSGKYSIVVKNKYGTETSDVTVSVYIPEEERESEQEKKQ</sequence>
<dbReference type="PROSITE" id="PS50853">
    <property type="entry name" value="FN3"/>
    <property type="match status" value="5"/>
</dbReference>
<feature type="domain" description="Ig-like" evidence="10">
    <location>
        <begin position="1523"/>
        <end position="1622"/>
    </location>
</feature>
<evidence type="ECO:0000256" key="6">
    <source>
        <dbReference type="ARBA" id="ARBA00023179"/>
    </source>
</evidence>
<dbReference type="InterPro" id="IPR013098">
    <property type="entry name" value="Ig_I-set"/>
</dbReference>
<evidence type="ECO:0000259" key="11">
    <source>
        <dbReference type="PROSITE" id="PS50853"/>
    </source>
</evidence>
<feature type="domain" description="Fibronectin type-III" evidence="11">
    <location>
        <begin position="915"/>
        <end position="1013"/>
    </location>
</feature>
<dbReference type="FunFam" id="2.60.40.10:FF:000069">
    <property type="entry name" value="Alpha-protein kinase 3"/>
    <property type="match status" value="1"/>
</dbReference>
<evidence type="ECO:0000256" key="2">
    <source>
        <dbReference type="ARBA" id="ARBA00022433"/>
    </source>
</evidence>
<dbReference type="InterPro" id="IPR036179">
    <property type="entry name" value="Ig-like_dom_sf"/>
</dbReference>
<proteinExistence type="predicted"/>
<dbReference type="GO" id="GO:0005198">
    <property type="term" value="F:structural molecule activity"/>
    <property type="evidence" value="ECO:0007669"/>
    <property type="project" value="UniProtKB-ARBA"/>
</dbReference>
<accession>A0A8D2NIE6</accession>
<dbReference type="SUPFAM" id="SSF49265">
    <property type="entry name" value="Fibronectin type III"/>
    <property type="match status" value="3"/>
</dbReference>
<dbReference type="FunFam" id="2.60.40.10:FF:002172">
    <property type="entry name" value="Myomesin 1a (skelemin)"/>
    <property type="match status" value="2"/>
</dbReference>
<dbReference type="FunFam" id="2.60.40.10:FF:000192">
    <property type="entry name" value="Myomesin 1"/>
    <property type="match status" value="1"/>
</dbReference>
<name>A0A8D2NIE6_ZONAL</name>
<dbReference type="FunFam" id="2.60.40.10:FF:000467">
    <property type="entry name" value="Myomesin 1"/>
    <property type="match status" value="1"/>
</dbReference>
<feature type="domain" description="Ig-like" evidence="10">
    <location>
        <begin position="1327"/>
        <end position="1413"/>
    </location>
</feature>
<evidence type="ECO:0000313" key="13">
    <source>
        <dbReference type="Proteomes" id="UP000694413"/>
    </source>
</evidence>
<dbReference type="CDD" id="cd00063">
    <property type="entry name" value="FN3"/>
    <property type="match status" value="5"/>
</dbReference>
<dbReference type="SUPFAM" id="SSF48726">
    <property type="entry name" value="Immunoglobulin"/>
    <property type="match status" value="6"/>
</dbReference>
<dbReference type="FunFam" id="2.60.40.10:FF:000222">
    <property type="entry name" value="Myomesin 1"/>
    <property type="match status" value="1"/>
</dbReference>
<keyword evidence="4" id="KW-0597">Phosphoprotein</keyword>
<dbReference type="InterPro" id="IPR050964">
    <property type="entry name" value="Striated_Muscle_Regulatory"/>
</dbReference>
<reference evidence="12" key="1">
    <citation type="submission" date="2025-08" db="UniProtKB">
        <authorList>
            <consortium name="Ensembl"/>
        </authorList>
    </citation>
    <scope>IDENTIFICATION</scope>
</reference>
<comment type="subcellular location">
    <subcellularLocation>
        <location evidence="1">Cytoplasm</location>
    </subcellularLocation>
</comment>